<dbReference type="RefSeq" id="XP_018835044.1">
    <property type="nucleotide sequence ID" value="XM_018979499.2"/>
</dbReference>
<keyword evidence="1" id="KW-1185">Reference proteome</keyword>
<dbReference type="FunCoup" id="A0A2I4FTR9">
    <property type="interactions" value="3"/>
</dbReference>
<dbReference type="PANTHER" id="PTHR46503">
    <property type="entry name" value="INTER-ALPHA-TRYPSIN INHIBITOR HEAVY CHAIN-LIKE PROTEIN"/>
    <property type="match status" value="1"/>
</dbReference>
<gene>
    <name evidence="2" type="primary">LOC109001969</name>
</gene>
<dbReference type="GeneID" id="109001969"/>
<sequence length="748" mass="82359">MAVEFSTCVEYGLKLSKRVYYGKESVFSSAPAVVPAMSKSSSDYLPSAPMVYVVVPEPEVVDNPDVPSYQSYVYGRCEPPALIPLQMHGVAMEIESYLDTAFVSVNGTWRVHCVMAGRRCDCLIAVPMGEQGSLLGVEVDVSGRSYRTQLITMEDITGIEKMARSEDGRFLKGRIYTLKVPQVLGGSTLSIKMSWSQKLIYQDDQFFLNVPFSFPAYVNPVGKTISKKEKIFLKVNPGTGTEFLCGSTSHPLKEVSKVSFSYEAEVPAWSDQDFDFSYTVTSNDIFGGVLLQSPFLGDFDKREMFCFYLFPGNIQSKKVFRKEVVFLIDISGSMMGEPLENAKNALMASLSKLNSKDTFNIIAFNGEVQLFSSTMKLATNEAISNAREWIDVNLIADGGTNILLPINQAMKLLAETTDSVPLIFLITDGAVEDEKEICNIIKGYLKREGSICPRICTFGIGSYCNHYFLQMLAHIGRGHYDAAYDADTIDFSMQRLIDNASSVILADIQMDALEHLDSLELFPSHIPDLSSGNPLIISGRYNGSFPDAVKISGNLADMSNFVIDLKVQRAKDLPLDRVLARRHIDILTACAWFSGTKELEEKVAKMSVQTGVPCEYTRMTLVQTDAGKKTPESAWIQQVYKKLKTLKMEELEGQKIINLGKLGVGFGNLTATAGNLPPGAEEAKPPDAAELLIKAASNCCGGLLDRCCCMCFLQSCSYMSDRCAVAFTQLCAALACLECLNCCYELCA</sequence>
<dbReference type="SUPFAM" id="SSF53300">
    <property type="entry name" value="vWA-like"/>
    <property type="match status" value="1"/>
</dbReference>
<dbReference type="SMART" id="SM00327">
    <property type="entry name" value="VWA"/>
    <property type="match status" value="1"/>
</dbReference>
<dbReference type="KEGG" id="jre:109001969"/>
<dbReference type="CDD" id="cd01461">
    <property type="entry name" value="vWA_interalpha_trypsin_inhibitor"/>
    <property type="match status" value="1"/>
</dbReference>
<dbReference type="AlphaFoldDB" id="A0A2I4FTR9"/>
<dbReference type="InterPro" id="IPR002035">
    <property type="entry name" value="VWF_A"/>
</dbReference>
<dbReference type="Pfam" id="PF13768">
    <property type="entry name" value="VWA_3"/>
    <property type="match status" value="1"/>
</dbReference>
<dbReference type="Gene3D" id="3.40.50.410">
    <property type="entry name" value="von Willebrand factor, type A domain"/>
    <property type="match status" value="1"/>
</dbReference>
<dbReference type="Proteomes" id="UP000235220">
    <property type="component" value="Chromosome 7"/>
</dbReference>
<dbReference type="STRING" id="51240.A0A2I4FTR9"/>
<name>A0A2I4FTR9_JUGRE</name>
<organism evidence="1 2">
    <name type="scientific">Juglans regia</name>
    <name type="common">English walnut</name>
    <dbReference type="NCBI Taxonomy" id="51240"/>
    <lineage>
        <taxon>Eukaryota</taxon>
        <taxon>Viridiplantae</taxon>
        <taxon>Streptophyta</taxon>
        <taxon>Embryophyta</taxon>
        <taxon>Tracheophyta</taxon>
        <taxon>Spermatophyta</taxon>
        <taxon>Magnoliopsida</taxon>
        <taxon>eudicotyledons</taxon>
        <taxon>Gunneridae</taxon>
        <taxon>Pentapetalae</taxon>
        <taxon>rosids</taxon>
        <taxon>fabids</taxon>
        <taxon>Fagales</taxon>
        <taxon>Juglandaceae</taxon>
        <taxon>Juglans</taxon>
    </lineage>
</organism>
<proteinExistence type="predicted"/>
<dbReference type="OrthoDB" id="1729737at2759"/>
<dbReference type="Gramene" id="Jr07_27390_p1">
    <property type="protein sequence ID" value="cds.Jr07_27390_p1"/>
    <property type="gene ID" value="Jr07_27390"/>
</dbReference>
<dbReference type="PROSITE" id="PS50234">
    <property type="entry name" value="VWFA"/>
    <property type="match status" value="1"/>
</dbReference>
<evidence type="ECO:0000313" key="1">
    <source>
        <dbReference type="Proteomes" id="UP000235220"/>
    </source>
</evidence>
<accession>A0A2I4FTR9</accession>
<evidence type="ECO:0000313" key="2">
    <source>
        <dbReference type="RefSeq" id="XP_018835044.1"/>
    </source>
</evidence>
<dbReference type="InterPro" id="IPR036465">
    <property type="entry name" value="vWFA_dom_sf"/>
</dbReference>
<reference evidence="2" key="1">
    <citation type="submission" date="2025-08" db="UniProtKB">
        <authorList>
            <consortium name="RefSeq"/>
        </authorList>
    </citation>
    <scope>IDENTIFICATION</scope>
    <source>
        <tissue evidence="2">Leaves</tissue>
    </source>
</reference>
<protein>
    <submittedName>
        <fullName evidence="2">Uncharacterized protein LOC109001969</fullName>
    </submittedName>
</protein>
<dbReference type="PANTHER" id="PTHR46503:SF9">
    <property type="entry name" value="INTER ALPHA-TRYPSIN INHIBITOR, HEAVY CHAIN-LIKE PROTEIN"/>
    <property type="match status" value="1"/>
</dbReference>